<organism evidence="1 2">
    <name type="scientific">Phaeobacter gallaeciensis</name>
    <dbReference type="NCBI Taxonomy" id="60890"/>
    <lineage>
        <taxon>Bacteria</taxon>
        <taxon>Pseudomonadati</taxon>
        <taxon>Pseudomonadota</taxon>
        <taxon>Alphaproteobacteria</taxon>
        <taxon>Rhodobacterales</taxon>
        <taxon>Roseobacteraceae</taxon>
        <taxon>Phaeobacter</taxon>
    </lineage>
</organism>
<evidence type="ECO:0000313" key="1">
    <source>
        <dbReference type="EMBL" id="MDE4168198.1"/>
    </source>
</evidence>
<name>A0ABD4XF73_9RHOB</name>
<dbReference type="EMBL" id="JARCJK010000026">
    <property type="protein sequence ID" value="MDE4168198.1"/>
    <property type="molecule type" value="Genomic_DNA"/>
</dbReference>
<dbReference type="RefSeq" id="WP_274840330.1">
    <property type="nucleotide sequence ID" value="NZ_JARCJF010000026.1"/>
</dbReference>
<dbReference type="AlphaFoldDB" id="A0ABD4XF73"/>
<evidence type="ECO:0000313" key="2">
    <source>
        <dbReference type="Proteomes" id="UP001218364"/>
    </source>
</evidence>
<accession>A0ABD4XF73</accession>
<sequence length="155" mass="17549">AGLHCRYQFESCLRPDVNPFCQHGLIFIWLQIRLSRKAADLQGLIAFTRDAKDHEAALLNAQSDQEKDKAFVELLNFLEMYAAASNSRLVGGTSKKIIDQKLVDSLATIQNSSNFHDKLEAAISSPETFEKISEFYQKRKVDIQKLSKAMEAQKN</sequence>
<comment type="caution">
    <text evidence="1">The sequence shown here is derived from an EMBL/GenBank/DDBJ whole genome shotgun (WGS) entry which is preliminary data.</text>
</comment>
<feature type="non-terminal residue" evidence="1">
    <location>
        <position position="1"/>
    </location>
</feature>
<dbReference type="Proteomes" id="UP001218364">
    <property type="component" value="Unassembled WGS sequence"/>
</dbReference>
<proteinExistence type="predicted"/>
<gene>
    <name evidence="1" type="ORF">PXK24_21170</name>
</gene>
<reference evidence="1 2" key="1">
    <citation type="submission" date="2023-02" db="EMBL/GenBank/DDBJ databases">
        <title>Population genomics of bacteria associated with diatom.</title>
        <authorList>
            <person name="Xie J."/>
            <person name="Wang H."/>
        </authorList>
    </citation>
    <scope>NUCLEOTIDE SEQUENCE [LARGE SCALE GENOMIC DNA]</scope>
    <source>
        <strain evidence="1 2">PT47_8</strain>
    </source>
</reference>
<protein>
    <submittedName>
        <fullName evidence="1">Uncharacterized protein</fullName>
    </submittedName>
</protein>